<protein>
    <submittedName>
        <fullName evidence="1">Uncharacterized protein</fullName>
    </submittedName>
</protein>
<dbReference type="Proteomes" id="UP001055879">
    <property type="component" value="Linkage Group LG08"/>
</dbReference>
<comment type="caution">
    <text evidence="1">The sequence shown here is derived from an EMBL/GenBank/DDBJ whole genome shotgun (WGS) entry which is preliminary data.</text>
</comment>
<sequence length="82" mass="9048">MIPSKGENRMRRSPVRNPDRVVPGEKPGWGVPESLKKPTQLNYHLCNHCPTSLSLSASRHPSPPLTVTLLYFSGNKTSPEGI</sequence>
<evidence type="ECO:0000313" key="1">
    <source>
        <dbReference type="EMBL" id="KAI3706411.1"/>
    </source>
</evidence>
<name>A0ACB9A9H1_ARCLA</name>
<gene>
    <name evidence="1" type="ORF">L6452_24135</name>
</gene>
<proteinExistence type="predicted"/>
<dbReference type="EMBL" id="CM042054">
    <property type="protein sequence ID" value="KAI3706411.1"/>
    <property type="molecule type" value="Genomic_DNA"/>
</dbReference>
<accession>A0ACB9A9H1</accession>
<evidence type="ECO:0000313" key="2">
    <source>
        <dbReference type="Proteomes" id="UP001055879"/>
    </source>
</evidence>
<organism evidence="1 2">
    <name type="scientific">Arctium lappa</name>
    <name type="common">Greater burdock</name>
    <name type="synonym">Lappa major</name>
    <dbReference type="NCBI Taxonomy" id="4217"/>
    <lineage>
        <taxon>Eukaryota</taxon>
        <taxon>Viridiplantae</taxon>
        <taxon>Streptophyta</taxon>
        <taxon>Embryophyta</taxon>
        <taxon>Tracheophyta</taxon>
        <taxon>Spermatophyta</taxon>
        <taxon>Magnoliopsida</taxon>
        <taxon>eudicotyledons</taxon>
        <taxon>Gunneridae</taxon>
        <taxon>Pentapetalae</taxon>
        <taxon>asterids</taxon>
        <taxon>campanulids</taxon>
        <taxon>Asterales</taxon>
        <taxon>Asteraceae</taxon>
        <taxon>Carduoideae</taxon>
        <taxon>Cardueae</taxon>
        <taxon>Arctiinae</taxon>
        <taxon>Arctium</taxon>
    </lineage>
</organism>
<reference evidence="2" key="1">
    <citation type="journal article" date="2022" name="Mol. Ecol. Resour.">
        <title>The genomes of chicory, endive, great burdock and yacon provide insights into Asteraceae palaeo-polyploidization history and plant inulin production.</title>
        <authorList>
            <person name="Fan W."/>
            <person name="Wang S."/>
            <person name="Wang H."/>
            <person name="Wang A."/>
            <person name="Jiang F."/>
            <person name="Liu H."/>
            <person name="Zhao H."/>
            <person name="Xu D."/>
            <person name="Zhang Y."/>
        </authorList>
    </citation>
    <scope>NUCLEOTIDE SEQUENCE [LARGE SCALE GENOMIC DNA]</scope>
    <source>
        <strain evidence="2">cv. Niubang</strain>
    </source>
</reference>
<keyword evidence="2" id="KW-1185">Reference proteome</keyword>
<reference evidence="1 2" key="2">
    <citation type="journal article" date="2022" name="Mol. Ecol. Resour.">
        <title>The genomes of chicory, endive, great burdock and yacon provide insights into Asteraceae paleo-polyploidization history and plant inulin production.</title>
        <authorList>
            <person name="Fan W."/>
            <person name="Wang S."/>
            <person name="Wang H."/>
            <person name="Wang A."/>
            <person name="Jiang F."/>
            <person name="Liu H."/>
            <person name="Zhao H."/>
            <person name="Xu D."/>
            <person name="Zhang Y."/>
        </authorList>
    </citation>
    <scope>NUCLEOTIDE SEQUENCE [LARGE SCALE GENOMIC DNA]</scope>
    <source>
        <strain evidence="2">cv. Niubang</strain>
        <tissue evidence="1">Leaf</tissue>
    </source>
</reference>